<proteinExistence type="inferred from homology"/>
<comment type="caution">
    <text evidence="4">The sequence shown here is derived from an EMBL/GenBank/DDBJ whole genome shotgun (WGS) entry which is preliminary data.</text>
</comment>
<dbReference type="Gene3D" id="3.40.50.720">
    <property type="entry name" value="NAD(P)-binding Rossmann-like Domain"/>
    <property type="match status" value="1"/>
</dbReference>
<dbReference type="Pfam" id="PF00106">
    <property type="entry name" value="adh_short"/>
    <property type="match status" value="1"/>
</dbReference>
<dbReference type="PANTHER" id="PTHR43976:SF16">
    <property type="entry name" value="SHORT-CHAIN DEHYDROGENASE_REDUCTASE FAMILY PROTEIN"/>
    <property type="match status" value="1"/>
</dbReference>
<dbReference type="Proteomes" id="UP001596103">
    <property type="component" value="Unassembled WGS sequence"/>
</dbReference>
<name>A0ABW0J2R2_9BURK</name>
<accession>A0ABW0J2R2</accession>
<dbReference type="EMBL" id="JBHSMP010000003">
    <property type="protein sequence ID" value="MFC5427311.1"/>
    <property type="molecule type" value="Genomic_DNA"/>
</dbReference>
<protein>
    <submittedName>
        <fullName evidence="4">SDR family NAD(P)-dependent oxidoreductase</fullName>
    </submittedName>
</protein>
<evidence type="ECO:0000256" key="3">
    <source>
        <dbReference type="RuleBase" id="RU000363"/>
    </source>
</evidence>
<dbReference type="PRINTS" id="PR00080">
    <property type="entry name" value="SDRFAMILY"/>
</dbReference>
<sequence length="306" mass="32724">MAGNHAIKFCLLIECVRAHLKGEVTMSTQKWFITGASGGLGLALTQKVLAEGHHVVAAVRRVEALQSLKQAWPDRLEVESVDVTRPEQVQAVAARHSDVDVVVNNAGGAVIGAMEELSEADIQHQIALNLLGPIHVTRAFLGAMRARKQGTFIHVTSVGGRAGFPSGSMYHAAKFGLEGFAEAVSQEIAGFGIKTIIIEPGSIKTDFVANIRWAREIDAYKDGVVGKLRQQIKAVGDEYASGDPVKMAGVIYTVSQMQEPPLRTVLGGDAYALLEASYTRSLAELQAQKDLASSVMFAGKQGFTAQ</sequence>
<gene>
    <name evidence="4" type="ORF">ACFPTO_00560</name>
</gene>
<comment type="similarity">
    <text evidence="1 3">Belongs to the short-chain dehydrogenases/reductases (SDR) family.</text>
</comment>
<dbReference type="InterPro" id="IPR036291">
    <property type="entry name" value="NAD(P)-bd_dom_sf"/>
</dbReference>
<dbReference type="RefSeq" id="WP_377708667.1">
    <property type="nucleotide sequence ID" value="NZ_JBHSMP010000003.1"/>
</dbReference>
<keyword evidence="2" id="KW-0560">Oxidoreductase</keyword>
<keyword evidence="5" id="KW-1185">Reference proteome</keyword>
<dbReference type="InterPro" id="IPR051911">
    <property type="entry name" value="SDR_oxidoreductase"/>
</dbReference>
<reference evidence="5" key="1">
    <citation type="journal article" date="2019" name="Int. J. Syst. Evol. Microbiol.">
        <title>The Global Catalogue of Microorganisms (GCM) 10K type strain sequencing project: providing services to taxonomists for standard genome sequencing and annotation.</title>
        <authorList>
            <consortium name="The Broad Institute Genomics Platform"/>
            <consortium name="The Broad Institute Genome Sequencing Center for Infectious Disease"/>
            <person name="Wu L."/>
            <person name="Ma J."/>
        </authorList>
    </citation>
    <scope>NUCLEOTIDE SEQUENCE [LARGE SCALE GENOMIC DNA]</scope>
    <source>
        <strain evidence="5">CCUG 56042</strain>
    </source>
</reference>
<dbReference type="PANTHER" id="PTHR43976">
    <property type="entry name" value="SHORT CHAIN DEHYDROGENASE"/>
    <property type="match status" value="1"/>
</dbReference>
<dbReference type="CDD" id="cd05374">
    <property type="entry name" value="17beta-HSD-like_SDR_c"/>
    <property type="match status" value="1"/>
</dbReference>
<dbReference type="PRINTS" id="PR00081">
    <property type="entry name" value="GDHRDH"/>
</dbReference>
<evidence type="ECO:0000256" key="2">
    <source>
        <dbReference type="ARBA" id="ARBA00023002"/>
    </source>
</evidence>
<evidence type="ECO:0000313" key="4">
    <source>
        <dbReference type="EMBL" id="MFC5427311.1"/>
    </source>
</evidence>
<organism evidence="4 5">
    <name type="scientific">Paraburkholderia denitrificans</name>
    <dbReference type="NCBI Taxonomy" id="694025"/>
    <lineage>
        <taxon>Bacteria</taxon>
        <taxon>Pseudomonadati</taxon>
        <taxon>Pseudomonadota</taxon>
        <taxon>Betaproteobacteria</taxon>
        <taxon>Burkholderiales</taxon>
        <taxon>Burkholderiaceae</taxon>
        <taxon>Paraburkholderia</taxon>
    </lineage>
</organism>
<dbReference type="InterPro" id="IPR002347">
    <property type="entry name" value="SDR_fam"/>
</dbReference>
<evidence type="ECO:0000256" key="1">
    <source>
        <dbReference type="ARBA" id="ARBA00006484"/>
    </source>
</evidence>
<evidence type="ECO:0000313" key="5">
    <source>
        <dbReference type="Proteomes" id="UP001596103"/>
    </source>
</evidence>
<dbReference type="SUPFAM" id="SSF51735">
    <property type="entry name" value="NAD(P)-binding Rossmann-fold domains"/>
    <property type="match status" value="1"/>
</dbReference>